<gene>
    <name evidence="2" type="ORF">DI551_09000</name>
</gene>
<organism evidence="2 3">
    <name type="scientific">Micavibrio aeruginosavorus</name>
    <dbReference type="NCBI Taxonomy" id="349221"/>
    <lineage>
        <taxon>Bacteria</taxon>
        <taxon>Pseudomonadati</taxon>
        <taxon>Bdellovibrionota</taxon>
        <taxon>Bdellovibrionia</taxon>
        <taxon>Bdellovibrionales</taxon>
        <taxon>Pseudobdellovibrionaceae</taxon>
        <taxon>Micavibrio</taxon>
    </lineage>
</organism>
<feature type="domain" description="UDP-3-O-[3-hydroxymyristoyl] glucosamine N-acyltransferase non-repeat region" evidence="1">
    <location>
        <begin position="33"/>
        <end position="101"/>
    </location>
</feature>
<dbReference type="GO" id="GO:0009245">
    <property type="term" value="P:lipid A biosynthetic process"/>
    <property type="evidence" value="ECO:0007669"/>
    <property type="project" value="InterPro"/>
</dbReference>
<keyword evidence="2" id="KW-0012">Acyltransferase</keyword>
<name>A0A2W5MUY1_9BACT</name>
<accession>A0A2W5MUY1</accession>
<dbReference type="GO" id="GO:0016020">
    <property type="term" value="C:membrane"/>
    <property type="evidence" value="ECO:0007669"/>
    <property type="project" value="GOC"/>
</dbReference>
<evidence type="ECO:0000313" key="3">
    <source>
        <dbReference type="Proteomes" id="UP000249417"/>
    </source>
</evidence>
<reference evidence="2 3" key="1">
    <citation type="submission" date="2017-08" db="EMBL/GenBank/DDBJ databases">
        <title>Infants hospitalized years apart are colonized by the same room-sourced microbial strains.</title>
        <authorList>
            <person name="Brooks B."/>
            <person name="Olm M.R."/>
            <person name="Firek B.A."/>
            <person name="Baker R."/>
            <person name="Thomas B.C."/>
            <person name="Morowitz M.J."/>
            <person name="Banfield J.F."/>
        </authorList>
    </citation>
    <scope>NUCLEOTIDE SEQUENCE [LARGE SCALE GENOMIC DNA]</scope>
    <source>
        <strain evidence="2">S2_005_002_R2_29</strain>
    </source>
</reference>
<dbReference type="Gene3D" id="3.40.1390.10">
    <property type="entry name" value="MurE/MurF, N-terminal domain"/>
    <property type="match status" value="1"/>
</dbReference>
<comment type="caution">
    <text evidence="2">The sequence shown here is derived from an EMBL/GenBank/DDBJ whole genome shotgun (WGS) entry which is preliminary data.</text>
</comment>
<evidence type="ECO:0000259" key="1">
    <source>
        <dbReference type="Pfam" id="PF04613"/>
    </source>
</evidence>
<proteinExistence type="predicted"/>
<sequence length="126" mass="13093">MADPRFFQKSPALTLGDIAAAVKGSVREGDNADLLIDDVAPLDRAGPGQLSFLDNIKYKSAFASSKAAACIVSEAMAQFAPEGMALIISKSPYKSYALAAQAFYPDNYPAAQIASGAYVDPAATIG</sequence>
<dbReference type="Proteomes" id="UP000249417">
    <property type="component" value="Unassembled WGS sequence"/>
</dbReference>
<dbReference type="Pfam" id="PF04613">
    <property type="entry name" value="LpxD"/>
    <property type="match status" value="1"/>
</dbReference>
<keyword evidence="2" id="KW-0808">Transferase</keyword>
<evidence type="ECO:0000313" key="2">
    <source>
        <dbReference type="EMBL" id="PZQ44966.1"/>
    </source>
</evidence>
<dbReference type="SUPFAM" id="SSF51161">
    <property type="entry name" value="Trimeric LpxA-like enzymes"/>
    <property type="match status" value="1"/>
</dbReference>
<dbReference type="GO" id="GO:0016747">
    <property type="term" value="F:acyltransferase activity, transferring groups other than amino-acyl groups"/>
    <property type="evidence" value="ECO:0007669"/>
    <property type="project" value="InterPro"/>
</dbReference>
<protein>
    <submittedName>
        <fullName evidence="2">UDP-3-O-(3-hydroxymyristoyl)glucosamine N-acyltransferase</fullName>
    </submittedName>
</protein>
<feature type="non-terminal residue" evidence="2">
    <location>
        <position position="126"/>
    </location>
</feature>
<dbReference type="EMBL" id="QFQB01000070">
    <property type="protein sequence ID" value="PZQ44966.1"/>
    <property type="molecule type" value="Genomic_DNA"/>
</dbReference>
<dbReference type="InterPro" id="IPR020573">
    <property type="entry name" value="UDP_GlcNAc_AcTrfase_non-rep"/>
</dbReference>
<dbReference type="InterPro" id="IPR011004">
    <property type="entry name" value="Trimer_LpxA-like_sf"/>
</dbReference>
<dbReference type="AlphaFoldDB" id="A0A2W5MUY1"/>